<dbReference type="Proteomes" id="UP000629025">
    <property type="component" value="Unassembled WGS sequence"/>
</dbReference>
<dbReference type="SUPFAM" id="SSF89550">
    <property type="entry name" value="PHP domain-like"/>
    <property type="match status" value="1"/>
</dbReference>
<name>A0ABQ1K5H1_9GAMM</name>
<dbReference type="CDD" id="cd07438">
    <property type="entry name" value="PHP_HisPPase_AMP"/>
    <property type="match status" value="1"/>
</dbReference>
<feature type="domain" description="Polymerase/histidinol phosphatase N-terminal" evidence="1">
    <location>
        <begin position="4"/>
        <end position="70"/>
    </location>
</feature>
<dbReference type="EMBL" id="BMIJ01000002">
    <property type="protein sequence ID" value="GGB88195.1"/>
    <property type="molecule type" value="Genomic_DNA"/>
</dbReference>
<dbReference type="InterPro" id="IPR004013">
    <property type="entry name" value="PHP_dom"/>
</dbReference>
<gene>
    <name evidence="2" type="ORF">GCM10011352_12730</name>
</gene>
<sequence>MAGYDLHTHSNASDGSLEPEALVRAAYAAGVRCLALTDHDTLAGLSPARRAASELDGMRFVDGVELTCLWEGRVIHLLGLGIDPDFAGFGEYMEQLNSLRRERAEAIARKLVKKGFPDLLADAQLIAGQGQIGRPHFAQAMVARRLVASAQQAFDSWLGQGKIGDVRASWPALEDAVSLVKQAGGYAVIAHPTKYNFTFTRLRALVDDLLAAGGDGIEVSYPGVTPNHLRDLLLLAQRKTLLVSAGSDFHSPEQRWTALGCFPPFHASTHLLRPLLPDCAEQWWYDAVAIA</sequence>
<reference evidence="3" key="1">
    <citation type="journal article" date="2019" name="Int. J. Syst. Evol. Microbiol.">
        <title>The Global Catalogue of Microorganisms (GCM) 10K type strain sequencing project: providing services to taxonomists for standard genome sequencing and annotation.</title>
        <authorList>
            <consortium name="The Broad Institute Genomics Platform"/>
            <consortium name="The Broad Institute Genome Sequencing Center for Infectious Disease"/>
            <person name="Wu L."/>
            <person name="Ma J."/>
        </authorList>
    </citation>
    <scope>NUCLEOTIDE SEQUENCE [LARGE SCALE GENOMIC DNA]</scope>
    <source>
        <strain evidence="3">CGMCC 1.15341</strain>
    </source>
</reference>
<evidence type="ECO:0000313" key="2">
    <source>
        <dbReference type="EMBL" id="GGB88195.1"/>
    </source>
</evidence>
<evidence type="ECO:0000259" key="1">
    <source>
        <dbReference type="SMART" id="SM00481"/>
    </source>
</evidence>
<proteinExistence type="predicted"/>
<dbReference type="PANTHER" id="PTHR42924">
    <property type="entry name" value="EXONUCLEASE"/>
    <property type="match status" value="1"/>
</dbReference>
<dbReference type="PANTHER" id="PTHR42924:SF3">
    <property type="entry name" value="POLYMERASE_HISTIDINOL PHOSPHATASE N-TERMINAL DOMAIN-CONTAINING PROTEIN"/>
    <property type="match status" value="1"/>
</dbReference>
<dbReference type="Gene3D" id="1.10.150.650">
    <property type="match status" value="1"/>
</dbReference>
<dbReference type="InterPro" id="IPR016195">
    <property type="entry name" value="Pol/histidinol_Pase-like"/>
</dbReference>
<protein>
    <submittedName>
        <fullName evidence="2">Phosphatase</fullName>
    </submittedName>
</protein>
<accession>A0ABQ1K5H1</accession>
<comment type="caution">
    <text evidence="2">The sequence shown here is derived from an EMBL/GenBank/DDBJ whole genome shotgun (WGS) entry which is preliminary data.</text>
</comment>
<dbReference type="Gene3D" id="3.20.20.140">
    <property type="entry name" value="Metal-dependent hydrolases"/>
    <property type="match status" value="1"/>
</dbReference>
<organism evidence="2 3">
    <name type="scientific">Marinobacterium zhoushanense</name>
    <dbReference type="NCBI Taxonomy" id="1679163"/>
    <lineage>
        <taxon>Bacteria</taxon>
        <taxon>Pseudomonadati</taxon>
        <taxon>Pseudomonadota</taxon>
        <taxon>Gammaproteobacteria</taxon>
        <taxon>Oceanospirillales</taxon>
        <taxon>Oceanospirillaceae</taxon>
        <taxon>Marinobacterium</taxon>
    </lineage>
</organism>
<dbReference type="Pfam" id="PF02811">
    <property type="entry name" value="PHP"/>
    <property type="match status" value="1"/>
</dbReference>
<dbReference type="InterPro" id="IPR052018">
    <property type="entry name" value="PHP_domain"/>
</dbReference>
<keyword evidence="3" id="KW-1185">Reference proteome</keyword>
<dbReference type="InterPro" id="IPR003141">
    <property type="entry name" value="Pol/His_phosphatase_N"/>
</dbReference>
<dbReference type="SMART" id="SM00481">
    <property type="entry name" value="POLIIIAc"/>
    <property type="match status" value="1"/>
</dbReference>
<evidence type="ECO:0000313" key="3">
    <source>
        <dbReference type="Proteomes" id="UP000629025"/>
    </source>
</evidence>